<feature type="chain" id="PRO_5038862350" evidence="2">
    <location>
        <begin position="32"/>
        <end position="227"/>
    </location>
</feature>
<protein>
    <submittedName>
        <fullName evidence="4">Uncharacterized protein (DUF305 family)</fullName>
    </submittedName>
</protein>
<comment type="caution">
    <text evidence="4">The sequence shown here is derived from an EMBL/GenBank/DDBJ whole genome shotgun (WGS) entry which is preliminary data.</text>
</comment>
<evidence type="ECO:0000313" key="4">
    <source>
        <dbReference type="EMBL" id="TDV48884.1"/>
    </source>
</evidence>
<dbReference type="OrthoDB" id="26872at2"/>
<dbReference type="PANTHER" id="PTHR36933">
    <property type="entry name" value="SLL0788 PROTEIN"/>
    <property type="match status" value="1"/>
</dbReference>
<feature type="domain" description="DUF305" evidence="3">
    <location>
        <begin position="76"/>
        <end position="225"/>
    </location>
</feature>
<keyword evidence="2" id="KW-0732">Signal</keyword>
<feature type="region of interest" description="Disordered" evidence="1">
    <location>
        <begin position="32"/>
        <end position="68"/>
    </location>
</feature>
<dbReference type="InterPro" id="IPR012347">
    <property type="entry name" value="Ferritin-like"/>
</dbReference>
<dbReference type="PANTHER" id="PTHR36933:SF1">
    <property type="entry name" value="SLL0788 PROTEIN"/>
    <property type="match status" value="1"/>
</dbReference>
<dbReference type="Pfam" id="PF03713">
    <property type="entry name" value="DUF305"/>
    <property type="match status" value="1"/>
</dbReference>
<dbReference type="Proteomes" id="UP000294927">
    <property type="component" value="Unassembled WGS sequence"/>
</dbReference>
<organism evidence="4 5">
    <name type="scientific">Actinophytocola oryzae</name>
    <dbReference type="NCBI Taxonomy" id="502181"/>
    <lineage>
        <taxon>Bacteria</taxon>
        <taxon>Bacillati</taxon>
        <taxon>Actinomycetota</taxon>
        <taxon>Actinomycetes</taxon>
        <taxon>Pseudonocardiales</taxon>
        <taxon>Pseudonocardiaceae</taxon>
    </lineage>
</organism>
<reference evidence="4 5" key="1">
    <citation type="submission" date="2019-03" db="EMBL/GenBank/DDBJ databases">
        <title>Genomic Encyclopedia of Archaeal and Bacterial Type Strains, Phase II (KMG-II): from individual species to whole genera.</title>
        <authorList>
            <person name="Goeker M."/>
        </authorList>
    </citation>
    <scope>NUCLEOTIDE SEQUENCE [LARGE SCALE GENOMIC DNA]</scope>
    <source>
        <strain evidence="4 5">DSM 45499</strain>
    </source>
</reference>
<evidence type="ECO:0000256" key="1">
    <source>
        <dbReference type="SAM" id="MobiDB-lite"/>
    </source>
</evidence>
<dbReference type="Gene3D" id="1.20.1260.10">
    <property type="match status" value="1"/>
</dbReference>
<name>A0A4R7VHQ0_9PSEU</name>
<evidence type="ECO:0000313" key="5">
    <source>
        <dbReference type="Proteomes" id="UP000294927"/>
    </source>
</evidence>
<dbReference type="InterPro" id="IPR005183">
    <property type="entry name" value="DUF305_CopM-like"/>
</dbReference>
<keyword evidence="5" id="KW-1185">Reference proteome</keyword>
<evidence type="ECO:0000259" key="3">
    <source>
        <dbReference type="Pfam" id="PF03713"/>
    </source>
</evidence>
<dbReference type="AlphaFoldDB" id="A0A4R7VHQ0"/>
<feature type="signal peptide" evidence="2">
    <location>
        <begin position="1"/>
        <end position="31"/>
    </location>
</feature>
<evidence type="ECO:0000256" key="2">
    <source>
        <dbReference type="SAM" id="SignalP"/>
    </source>
</evidence>
<proteinExistence type="predicted"/>
<gene>
    <name evidence="4" type="ORF">CLV71_108245</name>
</gene>
<dbReference type="EMBL" id="SOCP01000008">
    <property type="protein sequence ID" value="TDV48884.1"/>
    <property type="molecule type" value="Genomic_DNA"/>
</dbReference>
<sequence>MGNRFPVSKTYWTYRRSVVVLGAVLALGPLAACSTTPPPPSNPGPVIVPGRPGEEASTIAPGEATGIDVPEPNDADKHFMQDMIVHHQQAIWMSDLAPERASSRDVKELASRISDVQGLEIGAMNRWLSLHAVPTVNPTAPDHHTAGDHGAMPGMATQEQLDQLRNARGAAFDTLWLQLMIAHHQGALTMAEEVRQKGLDVKVQEIADDVVVEQTDEIQRMRAWLNG</sequence>
<accession>A0A4R7VHQ0</accession>